<evidence type="ECO:0000259" key="3">
    <source>
        <dbReference type="Pfam" id="PF05424"/>
    </source>
</evidence>
<name>A0A8S9VF73_PLAFO</name>
<feature type="compositionally biased region" description="Low complexity" evidence="1">
    <location>
        <begin position="1000"/>
        <end position="1015"/>
    </location>
</feature>
<dbReference type="InterPro" id="IPR041480">
    <property type="entry name" value="CIDR1_gamma"/>
</dbReference>
<feature type="region of interest" description="Disordered" evidence="1">
    <location>
        <begin position="2284"/>
        <end position="2305"/>
    </location>
</feature>
<dbReference type="InterPro" id="IPR029210">
    <property type="entry name" value="PfEMP1_NTS"/>
</dbReference>
<feature type="compositionally biased region" description="Acidic residues" evidence="1">
    <location>
        <begin position="841"/>
        <end position="862"/>
    </location>
</feature>
<dbReference type="FunFam" id="1.10.1900.40:FF:000003">
    <property type="entry name" value="Erythrocyte membrane protein 1"/>
    <property type="match status" value="1"/>
</dbReference>
<feature type="compositionally biased region" description="Basic and acidic residues" evidence="1">
    <location>
        <begin position="14"/>
        <end position="23"/>
    </location>
</feature>
<dbReference type="Pfam" id="PF18562">
    <property type="entry name" value="CIDR1_gamma"/>
    <property type="match status" value="1"/>
</dbReference>
<evidence type="ECO:0000259" key="7">
    <source>
        <dbReference type="Pfam" id="PF22672"/>
    </source>
</evidence>
<dbReference type="FunFam" id="1.20.58.830:FF:000018">
    <property type="entry name" value="Erythrocyte membrane protein 1, PfEMP1"/>
    <property type="match status" value="1"/>
</dbReference>
<evidence type="ECO:0000256" key="1">
    <source>
        <dbReference type="SAM" id="MobiDB-lite"/>
    </source>
</evidence>
<feature type="domain" description="Plasmodium falciparum erythrocyte membrane protein-1 N-terminal segment" evidence="5">
    <location>
        <begin position="20"/>
        <end position="57"/>
    </location>
</feature>
<dbReference type="InterPro" id="IPR054595">
    <property type="entry name" value="DBL_C"/>
</dbReference>
<feature type="compositionally biased region" description="Low complexity" evidence="1">
    <location>
        <begin position="2214"/>
        <end position="2249"/>
    </location>
</feature>
<feature type="domain" description="Duffy-binding-like" evidence="7">
    <location>
        <begin position="319"/>
        <end position="471"/>
    </location>
</feature>
<feature type="compositionally biased region" description="Polar residues" evidence="1">
    <location>
        <begin position="1634"/>
        <end position="1649"/>
    </location>
</feature>
<dbReference type="InterPro" id="IPR004258">
    <property type="entry name" value="DBL"/>
</dbReference>
<feature type="domain" description="Duffy-antigen binding" evidence="3">
    <location>
        <begin position="125"/>
        <end position="315"/>
    </location>
</feature>
<sequence>MARPSGSAGGGAGGKKEDESAKHMFDRIGKEVYDEIVKKDVGAEAYKEALKGKLQKAASTISELAGITDTCKRVQKYYEHFNVGAARGKRYPCTNLKRNTNEERFSNTLGGQCTNKKMKCSNGEGACAPYRRLHLCHHNLETIETTSKTSTDTLLAEVCMAAYYEGESLTRQHVKHKLTNSDVNINICTVLARSFADIGDIVRGKDLFYGNTYESTQRKVLDDNLKTIFENIKKSDTKLTKLNDEQIREYWWEANRETVWKAITCSDDLKNSSYFRTTACAGTRTNDKCRCTKSSGAKVDDQVPTYFDYVPQYLRWFEEWAEDFCRKKNKKIKDVKTNCRDEKEKYCSGNGYDCRKTIYKKGKLVIGEHCTNCSVWCRLYEKWIDNQKKEFLKQKNKYTKEMKKYKNGESRSGSDGNKYDGYESKFYKILKGGYEKVNNFLELLNEEKECKGISEVKEKIDFKTVDNGFDKNINSPGTFYHSEYCKPCPGCGVKLEDNVWKEKKGGTCDRRKLYTTITNAESTNIDVLSFGDKREDRETKLKAFCPKTNGDTTNGVHGSGDCGGTNSDPSLCEKWKCYKHEHVQKVKNGEDDDDDDDVDGNYVKNGGGLCILPNPKKKEEEKTKKSEKEPDEFQKTFNEFFYFWIGRFLNDSMYWRGKVGGCLKNKSEKCKNECNTKCDCFLKWITQKKTEWDKIVQHFKKQDFGPQVENGGSGMLGGLMSCPDFVLKTVLKLEDLFENIKSGYGNVKETEGINKILDEEQKKNKEEADDGVGGGGIDFAAFAVSCTEDGVAKQNTTIDKLLNQEDKDATECKKCEEQAARARSAETNDEPPGSPPRSEEVESEEEEEEEEEDEDHGPDDEEAKTAEGAGEGEGAEAPKEVVPGPKDAEVPAATTTTQNDVKVCKTVAEALKTSLTDACTLKYVTGKNYGWKCIPTSGGDKTATSEGSSESGRRIAKRSVETSGSSGGSGATGKSDGSICIPPRRRKLYLGGFKRLTDGTSVSSEPTTATSSPSPKGDSLLTAFVESAAVETFFLWHKYKAENTKTQSESLLLPPQPVPVVDNDNPQNQLLSGKIPPDFLRQMFYTLGDYRDILFSGSKDEKSSTYNDILKGDKEMKAKEEKIKEKITSFFQNGDSQPPNGKHVTQTSDKTPQQTWWQAHGPDIWNGMVCALTYKEDTSGAKGESAKIEQDNEVETKLKEKLQKDKDYHYDTVTLKDEQSGGDSTLNNPKLKNFVEIPTYFRYLHEWGQNFCKERKKRLQKIEGDCRVEDGSKNCSGYGEDCKDNLLNKPYDTLPSFNCRSCGIECRKYKNWIKGKRKEFEEQKQEYSKQKTDAEGNNNGNEFYTKLEECPEVKDFLQKLEPCKKDNGEGKTIFQDEAEAFGHKKYCDPCSQFKIDCKNGKCKSGDTKVNCNRKNTIDATEIENIKTNTKEVTMLVSDGNKKFFHGLNKCRFAGIFEGIRKDEWKCGEICGYNVCKPINVNDLKVNGTQNQNQIIIITAFVKLWVEYFFEDYKKIKHKISHCINSGNKSTCTNDCPNKCKCVKEWVEEKTNEWKTLKERFNDQYKNDSQIYPVRSILEELIPQIDVTIDKKNYTSLEELEKTLKCNGSDKSQNGTQKDIIECLLGNLKDKIETYPSSTSGSEQCTTPPSNLDDYTHTDDDDAHEKEKQSPKFCKDGVVPEKSKVPESEDDSTKTSESTKKGESSIEDIFKTCPYDNDTCNNYRNKNNIGCPPKTHHTNLNHWKNTLIKFDKGKSTDMNDGILIPPRRRQLCFRNIRKFHGRIDSEQKFREYFIADVYNEAKQLSRYYAKDNEKILEAIKNSFADYGNIVKGDDMLGDGLSEIIQKILVKLNEKKSNAEKLALQQLWENNKKYVWYVMLCGYKQGNHSVKNIENECTLPTTESEDQFLRWFQEWGKIFCTRKKELKEEVKQQCSNSICTKHKTIENRCQKACKKYSNFISTNQNVYLLLKSQYDKNYKRDKTGGREAHDYLKIKCKNGKCDCIVQNFIDDDKWEKPYETLDKNLKSKCECIKPKPTCTTNTAETEKKKEEENDQLPAPKEQTDPGSDTPPPLPTPSKPDELLPIQADQPFDPTILQTTIPFGIALALGSIAFLFLKKKTKSTIDLLRVINIPKSDYDIPTKLSPNRYIPYTSGKYRGKRYIYLEGDSGTDSGYTDHYSDITSSSESEYEELDINDIYAPRAPKYKTLIEVVLEPSGNNTTASGNNTTASGNNTTASGNNTTASGNNTTASDTQNDIQNDGIPSSKITDNEWNTLKDEFISQYLPNTEPNNNYRSGNSPTNTNITTTSRHNMEEKPFITSIHDRNLYTGEEISYNINMSTNSMDDPKYVSNNVYSGIDLINDTLSGNKHIDIYDEVLKRKENELFGTNHTKKNTSTNSVAKLTNSDPIHNQLELFHKWLDRHRDMCEKLKNDNERLAKLKEEWENETHSGDINSGIPSGKLSDIPSDNNIHSDIHPSDIHSGKLSDIPSGKQVLNTDVSIQIHMDNPKTTNEFTYVDSNPNQVDDTYVDSNPDNSSMDTILEDLEKYNEPYYDVQDDIYYDVHDHDASTVDSNAMDVPSKVQIEMDVNTKLVKEKYPISDVWDI</sequence>
<dbReference type="Pfam" id="PF05424">
    <property type="entry name" value="Duffy_binding"/>
    <property type="match status" value="3"/>
</dbReference>
<dbReference type="Pfam" id="PF15445">
    <property type="entry name" value="ATS"/>
    <property type="match status" value="1"/>
</dbReference>
<dbReference type="Gene3D" id="1.20.58.830">
    <property type="match status" value="4"/>
</dbReference>
<feature type="compositionally biased region" description="Basic and acidic residues" evidence="1">
    <location>
        <begin position="616"/>
        <end position="630"/>
    </location>
</feature>
<feature type="region of interest" description="Disordered" evidence="1">
    <location>
        <begin position="1"/>
        <end position="23"/>
    </location>
</feature>
<dbReference type="InterPro" id="IPR044932">
    <property type="entry name" value="PfEMP1_ATS_sf"/>
</dbReference>
<evidence type="ECO:0000259" key="2">
    <source>
        <dbReference type="Pfam" id="PF03011"/>
    </source>
</evidence>
<evidence type="ECO:0000259" key="4">
    <source>
        <dbReference type="Pfam" id="PF15445"/>
    </source>
</evidence>
<protein>
    <submittedName>
        <fullName evidence="8">Erythrocyte membrane protein 1</fullName>
    </submittedName>
</protein>
<organism evidence="8 9">
    <name type="scientific">Plasmodium falciparum (isolate NF54)</name>
    <dbReference type="NCBI Taxonomy" id="5843"/>
    <lineage>
        <taxon>Eukaryota</taxon>
        <taxon>Sar</taxon>
        <taxon>Alveolata</taxon>
        <taxon>Apicomplexa</taxon>
        <taxon>Aconoidasida</taxon>
        <taxon>Haemosporida</taxon>
        <taxon>Plasmodiidae</taxon>
        <taxon>Plasmodium</taxon>
        <taxon>Plasmodium (Laverania)</taxon>
    </lineage>
</organism>
<feature type="compositionally biased region" description="Polar residues" evidence="1">
    <location>
        <begin position="2250"/>
        <end position="2266"/>
    </location>
</feature>
<dbReference type="Gene3D" id="1.20.58.1930">
    <property type="match status" value="1"/>
</dbReference>
<feature type="region of interest" description="Disordered" evidence="1">
    <location>
        <begin position="999"/>
        <end position="1018"/>
    </location>
</feature>
<dbReference type="Proteomes" id="UP000754359">
    <property type="component" value="Unassembled WGS sequence"/>
</dbReference>
<feature type="compositionally biased region" description="Basic and acidic residues" evidence="1">
    <location>
        <begin position="1653"/>
        <end position="1702"/>
    </location>
</feature>
<dbReference type="EMBL" id="QFXU01000023">
    <property type="protein sequence ID" value="KAF4326948.1"/>
    <property type="molecule type" value="Genomic_DNA"/>
</dbReference>
<feature type="region of interest" description="Disordered" evidence="1">
    <location>
        <begin position="2037"/>
        <end position="2082"/>
    </location>
</feature>
<feature type="region of interest" description="Disordered" evidence="1">
    <location>
        <begin position="604"/>
        <end position="630"/>
    </location>
</feature>
<evidence type="ECO:0000259" key="5">
    <source>
        <dbReference type="Pfam" id="PF15447"/>
    </source>
</evidence>
<feature type="domain" description="Plasmodium falciparum erythrocyte membrane protein 1 acidic terminal segment" evidence="4">
    <location>
        <begin position="2097"/>
        <end position="2602"/>
    </location>
</feature>
<comment type="caution">
    <text evidence="8">The sequence shown here is derived from an EMBL/GenBank/DDBJ whole genome shotgun (WGS) entry which is preliminary data.</text>
</comment>
<dbReference type="InterPro" id="IPR042202">
    <property type="entry name" value="Duffy-ag-bd_sf"/>
</dbReference>
<dbReference type="FunFam" id="1.20.58.1930:FF:000001">
    <property type="entry name" value="Erythrocyte membrane protein 1, PfEMP1"/>
    <property type="match status" value="1"/>
</dbReference>
<dbReference type="InterPro" id="IPR011049">
    <property type="entry name" value="Serralysin-like_metalloprot_C"/>
</dbReference>
<feature type="compositionally biased region" description="Basic and acidic residues" evidence="1">
    <location>
        <begin position="2468"/>
        <end position="2481"/>
    </location>
</feature>
<feature type="domain" description="Duffy-antigen binding" evidence="3">
    <location>
        <begin position="1760"/>
        <end position="1912"/>
    </location>
</feature>
<feature type="region of interest" description="Disordered" evidence="1">
    <location>
        <begin position="2443"/>
        <end position="2486"/>
    </location>
</feature>
<feature type="region of interest" description="Disordered" evidence="1">
    <location>
        <begin position="1633"/>
        <end position="1702"/>
    </location>
</feature>
<dbReference type="Pfam" id="PF22672">
    <property type="entry name" value="DBL_C"/>
    <property type="match status" value="2"/>
</dbReference>
<dbReference type="Gene3D" id="1.10.1900.40">
    <property type="entry name" value="Acidic terminal segments, variant surface antigen of PfEMP1"/>
    <property type="match status" value="1"/>
</dbReference>
<feature type="domain" description="Duffy-binding-like" evidence="2">
    <location>
        <begin position="640"/>
        <end position="818"/>
    </location>
</feature>
<dbReference type="Pfam" id="PF15447">
    <property type="entry name" value="NTS"/>
    <property type="match status" value="1"/>
</dbReference>
<feature type="region of interest" description="Disordered" evidence="1">
    <location>
        <begin position="934"/>
        <end position="982"/>
    </location>
</feature>
<proteinExistence type="predicted"/>
<dbReference type="Gene3D" id="2.150.10.10">
    <property type="entry name" value="Serralysin-like metalloprotease, C-terminal"/>
    <property type="match status" value="1"/>
</dbReference>
<evidence type="ECO:0000259" key="6">
    <source>
        <dbReference type="Pfam" id="PF18562"/>
    </source>
</evidence>
<feature type="compositionally biased region" description="Low complexity" evidence="1">
    <location>
        <begin position="2293"/>
        <end position="2305"/>
    </location>
</feature>
<feature type="domain" description="Duffy-binding-like" evidence="2">
    <location>
        <begin position="1500"/>
        <end position="1633"/>
    </location>
</feature>
<evidence type="ECO:0000313" key="9">
    <source>
        <dbReference type="Proteomes" id="UP000754359"/>
    </source>
</evidence>
<dbReference type="Gene3D" id="1.20.1310.20">
    <property type="entry name" value="Duffy-antigen binding domain"/>
    <property type="match status" value="3"/>
</dbReference>
<feature type="domain" description="Cysteine-rich interdomain region 1 gamma" evidence="6">
    <location>
        <begin position="1429"/>
        <end position="1479"/>
    </location>
</feature>
<feature type="domain" description="Duffy-antigen binding" evidence="3">
    <location>
        <begin position="979"/>
        <end position="1190"/>
    </location>
</feature>
<feature type="compositionally biased region" description="Pro residues" evidence="1">
    <location>
        <begin position="2066"/>
        <end position="2075"/>
    </location>
</feature>
<dbReference type="GO" id="GO:0016020">
    <property type="term" value="C:membrane"/>
    <property type="evidence" value="ECO:0007669"/>
    <property type="project" value="InterPro"/>
</dbReference>
<reference evidence="8 9" key="1">
    <citation type="submission" date="2018-05" db="EMBL/GenBank/DDBJ databases">
        <title>Genome assembly of Plasmodium falciparum NF54 DiCre.</title>
        <authorList>
            <person name="Baumgarten S."/>
            <person name="Treeck M."/>
            <person name="Scherf A."/>
        </authorList>
    </citation>
    <scope>NUCLEOTIDE SEQUENCE [LARGE SCALE GENOMIC DNA]</scope>
    <source>
        <strain evidence="8">NF54</strain>
    </source>
</reference>
<dbReference type="InterPro" id="IPR008602">
    <property type="entry name" value="Duffy-antigen-binding"/>
</dbReference>
<dbReference type="SUPFAM" id="SSF101967">
    <property type="entry name" value="Adhesin YadA, collagen-binding domain"/>
    <property type="match status" value="1"/>
</dbReference>
<accession>A0A8S9VF73</accession>
<dbReference type="GO" id="GO:0046789">
    <property type="term" value="F:host cell surface receptor binding"/>
    <property type="evidence" value="ECO:0007669"/>
    <property type="project" value="InterPro"/>
</dbReference>
<gene>
    <name evidence="8" type="ORF">CYL21_5278</name>
</gene>
<dbReference type="SUPFAM" id="SSF140924">
    <property type="entry name" value="Duffy binding domain-like"/>
    <property type="match status" value="5"/>
</dbReference>
<dbReference type="FunFam" id="1.20.58.830:FF:000006">
    <property type="entry name" value="Erythrocyte membrane protein 1, PfEMP1"/>
    <property type="match status" value="1"/>
</dbReference>
<feature type="domain" description="Duffy-binding-like" evidence="7">
    <location>
        <begin position="1246"/>
        <end position="1384"/>
    </location>
</feature>
<evidence type="ECO:0000313" key="8">
    <source>
        <dbReference type="EMBL" id="KAF4326948.1"/>
    </source>
</evidence>
<dbReference type="InterPro" id="IPR029211">
    <property type="entry name" value="PfEMP1_ATS"/>
</dbReference>
<feature type="region of interest" description="Disordered" evidence="1">
    <location>
        <begin position="2214"/>
        <end position="2266"/>
    </location>
</feature>
<dbReference type="Pfam" id="PF03011">
    <property type="entry name" value="PFEMP"/>
    <property type="match status" value="2"/>
</dbReference>
<dbReference type="FunFam" id="1.20.58.830:FF:000003">
    <property type="entry name" value="Erythrocyte membrane protein 1, PfEMP1"/>
    <property type="match status" value="1"/>
</dbReference>
<feature type="region of interest" description="Disordered" evidence="1">
    <location>
        <begin position="818"/>
        <end position="896"/>
    </location>
</feature>